<dbReference type="PROSITE" id="PS01124">
    <property type="entry name" value="HTH_ARAC_FAMILY_2"/>
    <property type="match status" value="1"/>
</dbReference>
<dbReference type="GO" id="GO:0043565">
    <property type="term" value="F:sequence-specific DNA binding"/>
    <property type="evidence" value="ECO:0007669"/>
    <property type="project" value="InterPro"/>
</dbReference>
<dbReference type="AlphaFoldDB" id="A0AB35X7G6"/>
<gene>
    <name evidence="4" type="ORF">V4836_08290</name>
</gene>
<dbReference type="RefSeq" id="WP_331388092.1">
    <property type="nucleotide sequence ID" value="NZ_JAZKKV010000001.1"/>
</dbReference>
<organism evidence="4 5">
    <name type="scientific">Kluyvera ascorbata</name>
    <dbReference type="NCBI Taxonomy" id="51288"/>
    <lineage>
        <taxon>Bacteria</taxon>
        <taxon>Pseudomonadati</taxon>
        <taxon>Pseudomonadota</taxon>
        <taxon>Gammaproteobacteria</taxon>
        <taxon>Enterobacterales</taxon>
        <taxon>Enterobacteriaceae</taxon>
        <taxon>Kluyvera</taxon>
    </lineage>
</organism>
<dbReference type="PANTHER" id="PTHR43436">
    <property type="entry name" value="ARAC-FAMILY TRANSCRIPTIONAL REGULATOR"/>
    <property type="match status" value="1"/>
</dbReference>
<dbReference type="PANTHER" id="PTHR43436:SF2">
    <property type="entry name" value="ARAC_XYLS FAMILY TRANSCRIPTIONAL REGULATOR"/>
    <property type="match status" value="1"/>
</dbReference>
<dbReference type="Pfam" id="PF06719">
    <property type="entry name" value="AraC_N"/>
    <property type="match status" value="1"/>
</dbReference>
<evidence type="ECO:0000259" key="3">
    <source>
        <dbReference type="PROSITE" id="PS01124"/>
    </source>
</evidence>
<evidence type="ECO:0000313" key="4">
    <source>
        <dbReference type="EMBL" id="MEE9654157.1"/>
    </source>
</evidence>
<dbReference type="SMART" id="SM00342">
    <property type="entry name" value="HTH_ARAC"/>
    <property type="match status" value="1"/>
</dbReference>
<dbReference type="InterPro" id="IPR009594">
    <property type="entry name" value="Tscrpt_reg_HTH_AraC_N"/>
</dbReference>
<evidence type="ECO:0000256" key="1">
    <source>
        <dbReference type="ARBA" id="ARBA00023015"/>
    </source>
</evidence>
<evidence type="ECO:0000256" key="2">
    <source>
        <dbReference type="ARBA" id="ARBA00023163"/>
    </source>
</evidence>
<feature type="domain" description="HTH araC/xylS-type" evidence="3">
    <location>
        <begin position="193"/>
        <end position="290"/>
    </location>
</feature>
<sequence>MAGELAELLSGFRLNNNDATETAQSGVRFFKITEHAERTPMVYDPGLYIIAQGQKIGYLGKDTFIYNEDNYLVNLVSIPFECETWGSKDVPLLGIYIEINIEQLFSIVEKMELRPVASFGNSRGANRGMGPARLNSEMKDAVCRLVKCLRSEKDARILGPALVNEVIYRALSGEQASALLSLTTPNSDFSNISGVLRYMEANYSEKLDVDQLAALASMSPSKFHKAFKQVTSESPVQYLKKIRLNKARYIMQGGTKAYIAAYRVGYESPSQFSREFKRYFGYNPADVVQE</sequence>
<keyword evidence="5" id="KW-1185">Reference proteome</keyword>
<accession>A0AB35X7G6</accession>
<dbReference type="Pfam" id="PF12833">
    <property type="entry name" value="HTH_18"/>
    <property type="match status" value="1"/>
</dbReference>
<comment type="caution">
    <text evidence="4">The sequence shown here is derived from an EMBL/GenBank/DDBJ whole genome shotgun (WGS) entry which is preliminary data.</text>
</comment>
<dbReference type="InterPro" id="IPR018060">
    <property type="entry name" value="HTH_AraC"/>
</dbReference>
<keyword evidence="2" id="KW-0804">Transcription</keyword>
<dbReference type="GO" id="GO:0003700">
    <property type="term" value="F:DNA-binding transcription factor activity"/>
    <property type="evidence" value="ECO:0007669"/>
    <property type="project" value="InterPro"/>
</dbReference>
<dbReference type="Proteomes" id="UP001331691">
    <property type="component" value="Unassembled WGS sequence"/>
</dbReference>
<protein>
    <submittedName>
        <fullName evidence="4">AraC family transcriptional regulator</fullName>
    </submittedName>
</protein>
<dbReference type="EMBL" id="JAZKKV010000001">
    <property type="protein sequence ID" value="MEE9654157.1"/>
    <property type="molecule type" value="Genomic_DNA"/>
</dbReference>
<dbReference type="SUPFAM" id="SSF46689">
    <property type="entry name" value="Homeodomain-like"/>
    <property type="match status" value="2"/>
</dbReference>
<reference evidence="4 5" key="1">
    <citation type="submission" date="2023-10" db="EMBL/GenBank/DDBJ databases">
        <title>Wastewater isolates of ESBL- and carbapenemase-producing Gram-negative bacteria from New Zealand.</title>
        <authorList>
            <person name="Straub C."/>
            <person name="Weaver L."/>
            <person name="Cornelius A."/>
            <person name="Mcgill E."/>
            <person name="Dyet K."/>
            <person name="White L."/>
            <person name="Pattis I."/>
        </authorList>
    </citation>
    <scope>NUCLEOTIDE SEQUENCE [LARGE SCALE GENOMIC DNA]</scope>
    <source>
        <strain evidence="4 5">ESBL09</strain>
    </source>
</reference>
<dbReference type="InterPro" id="IPR009057">
    <property type="entry name" value="Homeodomain-like_sf"/>
</dbReference>
<evidence type="ECO:0000313" key="5">
    <source>
        <dbReference type="Proteomes" id="UP001331691"/>
    </source>
</evidence>
<name>A0AB35X7G6_9ENTR</name>
<proteinExistence type="predicted"/>
<dbReference type="Gene3D" id="1.10.10.60">
    <property type="entry name" value="Homeodomain-like"/>
    <property type="match status" value="2"/>
</dbReference>
<keyword evidence="1" id="KW-0805">Transcription regulation</keyword>